<dbReference type="InterPro" id="IPR052894">
    <property type="entry name" value="AsmA-related"/>
</dbReference>
<organism evidence="2 3">
    <name type="scientific">Rubripirellula lacrimiformis</name>
    <dbReference type="NCBI Taxonomy" id="1930273"/>
    <lineage>
        <taxon>Bacteria</taxon>
        <taxon>Pseudomonadati</taxon>
        <taxon>Planctomycetota</taxon>
        <taxon>Planctomycetia</taxon>
        <taxon>Pirellulales</taxon>
        <taxon>Pirellulaceae</taxon>
        <taxon>Rubripirellula</taxon>
    </lineage>
</organism>
<feature type="region of interest" description="Disordered" evidence="1">
    <location>
        <begin position="29"/>
        <end position="50"/>
    </location>
</feature>
<proteinExistence type="predicted"/>
<dbReference type="OrthoDB" id="222522at2"/>
<dbReference type="KEGG" id="rlc:K227x_24280"/>
<gene>
    <name evidence="2" type="ORF">K227x_24280</name>
</gene>
<dbReference type="RefSeq" id="WP_145169584.1">
    <property type="nucleotide sequence ID" value="NZ_CP036525.1"/>
</dbReference>
<dbReference type="PANTHER" id="PTHR30441">
    <property type="entry name" value="DUF748 DOMAIN-CONTAINING PROTEIN"/>
    <property type="match status" value="1"/>
</dbReference>
<keyword evidence="3" id="KW-1185">Reference proteome</keyword>
<protein>
    <submittedName>
        <fullName evidence="2">Uncharacterized protein</fullName>
    </submittedName>
</protein>
<dbReference type="GO" id="GO:0005886">
    <property type="term" value="C:plasma membrane"/>
    <property type="evidence" value="ECO:0007669"/>
    <property type="project" value="TreeGrafter"/>
</dbReference>
<dbReference type="GO" id="GO:0090313">
    <property type="term" value="P:regulation of protein targeting to membrane"/>
    <property type="evidence" value="ECO:0007669"/>
    <property type="project" value="TreeGrafter"/>
</dbReference>
<dbReference type="EMBL" id="CP036525">
    <property type="protein sequence ID" value="QDT04042.1"/>
    <property type="molecule type" value="Genomic_DNA"/>
</dbReference>
<evidence type="ECO:0000313" key="2">
    <source>
        <dbReference type="EMBL" id="QDT04042.1"/>
    </source>
</evidence>
<dbReference type="Proteomes" id="UP000318538">
    <property type="component" value="Chromosome"/>
</dbReference>
<name>A0A517NA85_9BACT</name>
<dbReference type="AlphaFoldDB" id="A0A517NA85"/>
<dbReference type="PANTHER" id="PTHR30441:SF8">
    <property type="entry name" value="DUF748 DOMAIN-CONTAINING PROTEIN"/>
    <property type="match status" value="1"/>
</dbReference>
<evidence type="ECO:0000256" key="1">
    <source>
        <dbReference type="SAM" id="MobiDB-lite"/>
    </source>
</evidence>
<reference evidence="2 3" key="1">
    <citation type="submission" date="2019-02" db="EMBL/GenBank/DDBJ databases">
        <title>Deep-cultivation of Planctomycetes and their phenomic and genomic characterization uncovers novel biology.</title>
        <authorList>
            <person name="Wiegand S."/>
            <person name="Jogler M."/>
            <person name="Boedeker C."/>
            <person name="Pinto D."/>
            <person name="Vollmers J."/>
            <person name="Rivas-Marin E."/>
            <person name="Kohn T."/>
            <person name="Peeters S.H."/>
            <person name="Heuer A."/>
            <person name="Rast P."/>
            <person name="Oberbeckmann S."/>
            <person name="Bunk B."/>
            <person name="Jeske O."/>
            <person name="Meyerdierks A."/>
            <person name="Storesund J.E."/>
            <person name="Kallscheuer N."/>
            <person name="Luecker S."/>
            <person name="Lage O.M."/>
            <person name="Pohl T."/>
            <person name="Merkel B.J."/>
            <person name="Hornburger P."/>
            <person name="Mueller R.-W."/>
            <person name="Bruemmer F."/>
            <person name="Labrenz M."/>
            <person name="Spormann A.M."/>
            <person name="Op den Camp H."/>
            <person name="Overmann J."/>
            <person name="Amann R."/>
            <person name="Jetten M.S.M."/>
            <person name="Mascher T."/>
            <person name="Medema M.H."/>
            <person name="Devos D.P."/>
            <person name="Kaster A.-K."/>
            <person name="Ovreas L."/>
            <person name="Rohde M."/>
            <person name="Galperin M.Y."/>
            <person name="Jogler C."/>
        </authorList>
    </citation>
    <scope>NUCLEOTIDE SEQUENCE [LARGE SCALE GENOMIC DNA]</scope>
    <source>
        <strain evidence="2 3">K22_7</strain>
    </source>
</reference>
<sequence>MIIGSHRRTIVWMFAVLLALSSADRSWGQGGDVTGPRSADDAAAPVGKDDANLPPPVVDDGIRRWTTDWSFEDIDVANLLSRLASIGIQIPIIADGDVTVGFAVGVPIAHVNDGQVYRLRGRLSSRRLQLENLLLEDFSADIVYDNGVLRLDRIRGRWTDAASDEEPGRFSGNGSLAILPRGKAVVRIHADDLTIGPLYDLITAANREDAGVPVTGTVTGDIDWAAPIDSLVDIATWTATSNLRVRKLKSGESMPLSINTGDLTVRDGIVAVPQLRVTSDADASVGFDGAAQVELVGRRRFEFQVRGNDVPMQALSMMAAQAGMVSQQAVAGKLDLDLRGNGQWASKSWSVRGRVGTPRLEVFRQNVGLIEHELMFDQQRFSLDPIHTDTPNAKMLIRRIAADYSFTDQGIEVSKLSAEVFGGRASGNVAVPFGDEGDWNADLVWEGIQPKINLAALLPFGVPKTWTSASALTSGAIQWNVPAAAIMQPARHRGTAKLSAADIRLGSGSIGQVDLAIQAGDGTIRLNGDGKLFGGAFSVETKSDVDANDDWSSWLRKVPVGQISIRSAKVDQLIPVLRPDDPRRYRGTVSAVANIHPSALAFDAAQTVDAAAAAGRNDTDNNIGDNNIGDGDRANLTLQMSASDLAVDGRTVSRGGKAELQIVDGVLVIRRASAAYGGGRLIASGRWPLGQEAAKSGRRTLQFTFSGVDAQTGLMLVAPSIADRVGGAVSGSLTVAGDQDYRIRGSITVRESSLFTVSAGSVNAGVNGSLSSDFGRWNLRLRSISGNLAGGEIRGEADLSSSTALSGTFDLDSRWSVRRVDFGTLIATTGTTTSLAHGRITGAMSVAGRRIRSVSDLNGNFTASLAQTQASAVPGLLKANQFLGALSLTNTQFDTGTLKGTIGRGAVQVEEFSLRADRVRVFAQGRIGIADWRMDLDAVIATGLLDGDSAKIAALAAQLAVEAFIPVGLIVEINRMFSNRTLFLGVTGPASDPQVRLKPIETIRQAAVRFLVREAMVLVSAGTRIAN</sequence>
<evidence type="ECO:0000313" key="3">
    <source>
        <dbReference type="Proteomes" id="UP000318538"/>
    </source>
</evidence>
<accession>A0A517NA85</accession>